<proteinExistence type="predicted"/>
<evidence type="ECO:0000256" key="1">
    <source>
        <dbReference type="SAM" id="Phobius"/>
    </source>
</evidence>
<accession>A0A8J6UIV3</accession>
<evidence type="ECO:0000313" key="2">
    <source>
        <dbReference type="EMBL" id="MBD1401790.1"/>
    </source>
</evidence>
<comment type="caution">
    <text evidence="2">The sequence shown here is derived from an EMBL/GenBank/DDBJ whole genome shotgun (WGS) entry which is preliminary data.</text>
</comment>
<keyword evidence="1" id="KW-1133">Transmembrane helix</keyword>
<dbReference type="EMBL" id="JACWUN010000021">
    <property type="protein sequence ID" value="MBD1401790.1"/>
    <property type="molecule type" value="Genomic_DNA"/>
</dbReference>
<dbReference type="Proteomes" id="UP000632828">
    <property type="component" value="Unassembled WGS sequence"/>
</dbReference>
<keyword evidence="1" id="KW-0812">Transmembrane</keyword>
<evidence type="ECO:0000313" key="3">
    <source>
        <dbReference type="Proteomes" id="UP000632828"/>
    </source>
</evidence>
<name>A0A8J6UIV3_9BACT</name>
<keyword evidence="1" id="KW-0472">Membrane</keyword>
<keyword evidence="3" id="KW-1185">Reference proteome</keyword>
<dbReference type="AlphaFoldDB" id="A0A8J6UIV3"/>
<reference evidence="2" key="1">
    <citation type="submission" date="2020-09" db="EMBL/GenBank/DDBJ databases">
        <title>Pelobacter alkaliphilus sp. nov., a novel anaerobic arsenate-reducing bacterium from terrestrial mud volcano.</title>
        <authorList>
            <person name="Khomyakova M.A."/>
            <person name="Merkel A.Y."/>
            <person name="Slobodkin A.I."/>
        </authorList>
    </citation>
    <scope>NUCLEOTIDE SEQUENCE</scope>
    <source>
        <strain evidence="2">M08fum</strain>
    </source>
</reference>
<gene>
    <name evidence="2" type="ORF">ICT70_14100</name>
</gene>
<feature type="transmembrane region" description="Helical" evidence="1">
    <location>
        <begin position="15"/>
        <end position="34"/>
    </location>
</feature>
<organism evidence="2 3">
    <name type="scientific">Pelovirga terrestris</name>
    <dbReference type="NCBI Taxonomy" id="2771352"/>
    <lineage>
        <taxon>Bacteria</taxon>
        <taxon>Pseudomonadati</taxon>
        <taxon>Thermodesulfobacteriota</taxon>
        <taxon>Desulfuromonadia</taxon>
        <taxon>Geobacterales</taxon>
        <taxon>Geobacteraceae</taxon>
        <taxon>Pelovirga</taxon>
    </lineage>
</organism>
<protein>
    <submittedName>
        <fullName evidence="2">Uncharacterized protein</fullName>
    </submittedName>
</protein>
<dbReference type="RefSeq" id="WP_191157739.1">
    <property type="nucleotide sequence ID" value="NZ_JACWUN010000021.1"/>
</dbReference>
<sequence length="82" mass="9702">MIARWIDYLRERANIVRGCFFAFLVFAVLFDFIIDRPKPHFFGDTIIGFWSLFGLLGCLLMIIICKGLSHVWLERKEDPYDN</sequence>
<feature type="transmembrane region" description="Helical" evidence="1">
    <location>
        <begin position="46"/>
        <end position="65"/>
    </location>
</feature>